<accession>A0A2Z6PLF8</accession>
<reference evidence="2" key="1">
    <citation type="journal article" date="2017" name="Front. Plant Sci.">
        <title>Climate Clever Clovers: New Paradigm to Reduce the Environmental Footprint of Ruminants by Breeding Low Methanogenic Forages Utilizing Haplotype Variation.</title>
        <authorList>
            <person name="Kaur P."/>
            <person name="Appels R."/>
            <person name="Bayer P.E."/>
            <person name="Keeble-Gagnere G."/>
            <person name="Wang J."/>
            <person name="Hirakawa H."/>
            <person name="Shirasawa K."/>
            <person name="Vercoe P."/>
            <person name="Stefanova K."/>
            <person name="Durmic Z."/>
            <person name="Nichols P."/>
            <person name="Revell C."/>
            <person name="Isobe S.N."/>
            <person name="Edwards D."/>
            <person name="Erskine W."/>
        </authorList>
    </citation>
    <scope>NUCLEOTIDE SEQUENCE [LARGE SCALE GENOMIC DNA]</scope>
    <source>
        <strain evidence="2">cv. Daliak</strain>
    </source>
</reference>
<sequence length="59" mass="6806">MRLLSSHEKKRTIKLFWMPNCLYLDALEPELFTTAPAIAIPKAIGNAGLWLLQIRNFLH</sequence>
<gene>
    <name evidence="1" type="ORF">TSUD_240770</name>
</gene>
<dbReference type="EMBL" id="DF975684">
    <property type="protein sequence ID" value="GAU51835.1"/>
    <property type="molecule type" value="Genomic_DNA"/>
</dbReference>
<evidence type="ECO:0000313" key="1">
    <source>
        <dbReference type="EMBL" id="GAU51835.1"/>
    </source>
</evidence>
<protein>
    <submittedName>
        <fullName evidence="1">Uncharacterized protein</fullName>
    </submittedName>
</protein>
<evidence type="ECO:0000313" key="2">
    <source>
        <dbReference type="Proteomes" id="UP000242715"/>
    </source>
</evidence>
<proteinExistence type="predicted"/>
<keyword evidence="2" id="KW-1185">Reference proteome</keyword>
<dbReference type="Proteomes" id="UP000242715">
    <property type="component" value="Unassembled WGS sequence"/>
</dbReference>
<dbReference type="AlphaFoldDB" id="A0A2Z6PLF8"/>
<organism evidence="1 2">
    <name type="scientific">Trifolium subterraneum</name>
    <name type="common">Subterranean clover</name>
    <dbReference type="NCBI Taxonomy" id="3900"/>
    <lineage>
        <taxon>Eukaryota</taxon>
        <taxon>Viridiplantae</taxon>
        <taxon>Streptophyta</taxon>
        <taxon>Embryophyta</taxon>
        <taxon>Tracheophyta</taxon>
        <taxon>Spermatophyta</taxon>
        <taxon>Magnoliopsida</taxon>
        <taxon>eudicotyledons</taxon>
        <taxon>Gunneridae</taxon>
        <taxon>Pentapetalae</taxon>
        <taxon>rosids</taxon>
        <taxon>fabids</taxon>
        <taxon>Fabales</taxon>
        <taxon>Fabaceae</taxon>
        <taxon>Papilionoideae</taxon>
        <taxon>50 kb inversion clade</taxon>
        <taxon>NPAAA clade</taxon>
        <taxon>Hologalegina</taxon>
        <taxon>IRL clade</taxon>
        <taxon>Trifolieae</taxon>
        <taxon>Trifolium</taxon>
    </lineage>
</organism>
<name>A0A2Z6PLF8_TRISU</name>